<feature type="transmembrane region" description="Helical" evidence="1">
    <location>
        <begin position="7"/>
        <end position="29"/>
    </location>
</feature>
<reference evidence="2 3" key="1">
    <citation type="submission" date="2024-09" db="EMBL/GenBank/DDBJ databases">
        <authorList>
            <person name="Sun Q."/>
            <person name="Mori K."/>
        </authorList>
    </citation>
    <scope>NUCLEOTIDE SEQUENCE [LARGE SCALE GENOMIC DNA]</scope>
    <source>
        <strain evidence="2 3">CCM 7759</strain>
    </source>
</reference>
<evidence type="ECO:0000313" key="2">
    <source>
        <dbReference type="EMBL" id="MFC0215102.1"/>
    </source>
</evidence>
<dbReference type="RefSeq" id="WP_377472543.1">
    <property type="nucleotide sequence ID" value="NZ_JBHLWN010000081.1"/>
</dbReference>
<proteinExistence type="predicted"/>
<comment type="caution">
    <text evidence="2">The sequence shown here is derived from an EMBL/GenBank/DDBJ whole genome shotgun (WGS) entry which is preliminary data.</text>
</comment>
<dbReference type="Proteomes" id="UP001589776">
    <property type="component" value="Unassembled WGS sequence"/>
</dbReference>
<evidence type="ECO:0000313" key="3">
    <source>
        <dbReference type="Proteomes" id="UP001589776"/>
    </source>
</evidence>
<evidence type="ECO:0000256" key="1">
    <source>
        <dbReference type="SAM" id="Phobius"/>
    </source>
</evidence>
<dbReference type="EMBL" id="JBHLWN010000081">
    <property type="protein sequence ID" value="MFC0215102.1"/>
    <property type="molecule type" value="Genomic_DNA"/>
</dbReference>
<gene>
    <name evidence="2" type="ORF">ACFFK0_22150</name>
</gene>
<name>A0ABV6DR42_9BACL</name>
<accession>A0ABV6DR42</accession>
<sequence length="84" mass="9118">MIKKQHVVFFGAGILLGFVWLGISAWFHIPFHTSVPIYLLLDAGGIAYIGFRAAKVQRLAAMGVVCYALSALFISVAYSVSTIL</sequence>
<keyword evidence="1" id="KW-0472">Membrane</keyword>
<protein>
    <submittedName>
        <fullName evidence="2">Uncharacterized protein</fullName>
    </submittedName>
</protein>
<feature type="transmembrane region" description="Helical" evidence="1">
    <location>
        <begin position="59"/>
        <end position="80"/>
    </location>
</feature>
<feature type="transmembrane region" description="Helical" evidence="1">
    <location>
        <begin position="35"/>
        <end position="54"/>
    </location>
</feature>
<keyword evidence="1" id="KW-0812">Transmembrane</keyword>
<organism evidence="2 3">
    <name type="scientific">Paenibacillus chartarius</name>
    <dbReference type="NCBI Taxonomy" id="747481"/>
    <lineage>
        <taxon>Bacteria</taxon>
        <taxon>Bacillati</taxon>
        <taxon>Bacillota</taxon>
        <taxon>Bacilli</taxon>
        <taxon>Bacillales</taxon>
        <taxon>Paenibacillaceae</taxon>
        <taxon>Paenibacillus</taxon>
    </lineage>
</organism>
<keyword evidence="3" id="KW-1185">Reference proteome</keyword>
<keyword evidence="1" id="KW-1133">Transmembrane helix</keyword>